<evidence type="ECO:0000256" key="5">
    <source>
        <dbReference type="PROSITE-ProRule" id="PRU00196"/>
    </source>
</evidence>
<dbReference type="InterPro" id="IPR036772">
    <property type="entry name" value="SRCR-like_dom_sf"/>
</dbReference>
<dbReference type="GO" id="GO:0016020">
    <property type="term" value="C:membrane"/>
    <property type="evidence" value="ECO:0007669"/>
    <property type="project" value="InterPro"/>
</dbReference>
<feature type="signal peptide" evidence="6">
    <location>
        <begin position="1"/>
        <end position="18"/>
    </location>
</feature>
<keyword evidence="9" id="KW-1185">Reference proteome</keyword>
<evidence type="ECO:0000256" key="6">
    <source>
        <dbReference type="SAM" id="SignalP"/>
    </source>
</evidence>
<evidence type="ECO:0000313" key="9">
    <source>
        <dbReference type="Proteomes" id="UP000663828"/>
    </source>
</evidence>
<feature type="chain" id="PRO_5032928159" description="SRCR domain-containing protein" evidence="6">
    <location>
        <begin position="19"/>
        <end position="794"/>
    </location>
</feature>
<comment type="caution">
    <text evidence="8">The sequence shown here is derived from an EMBL/GenBank/DDBJ whole genome shotgun (WGS) entry which is preliminary data.</text>
</comment>
<dbReference type="SMART" id="SM00710">
    <property type="entry name" value="PbH1"/>
    <property type="match status" value="5"/>
</dbReference>
<dbReference type="PROSITE" id="PS50287">
    <property type="entry name" value="SRCR_2"/>
    <property type="match status" value="1"/>
</dbReference>
<dbReference type="Gene3D" id="3.10.250.10">
    <property type="entry name" value="SRCR-like domain"/>
    <property type="match status" value="1"/>
</dbReference>
<dbReference type="InterPro" id="IPR012334">
    <property type="entry name" value="Pectin_lyas_fold"/>
</dbReference>
<keyword evidence="1 6" id="KW-0732">Signal</keyword>
<dbReference type="PANTHER" id="PTHR47653">
    <property type="entry name" value="PROTEIN BARK BEETLE"/>
    <property type="match status" value="1"/>
</dbReference>
<name>A0A813XM40_ADIRI</name>
<dbReference type="InterPro" id="IPR039448">
    <property type="entry name" value="Beta_helix"/>
</dbReference>
<dbReference type="PANTHER" id="PTHR47653:SF1">
    <property type="entry name" value="DELETED IN MALIGNANT BRAIN TUMORS 1 PROTEIN"/>
    <property type="match status" value="1"/>
</dbReference>
<dbReference type="InterPro" id="IPR006626">
    <property type="entry name" value="PbH1"/>
</dbReference>
<dbReference type="SMART" id="SM00202">
    <property type="entry name" value="SR"/>
    <property type="match status" value="1"/>
</dbReference>
<evidence type="ECO:0000313" key="8">
    <source>
        <dbReference type="EMBL" id="CAF0872539.1"/>
    </source>
</evidence>
<dbReference type="GO" id="GO:0045217">
    <property type="term" value="P:cell-cell junction maintenance"/>
    <property type="evidence" value="ECO:0007669"/>
    <property type="project" value="TreeGrafter"/>
</dbReference>
<dbReference type="Gene3D" id="2.160.20.10">
    <property type="entry name" value="Single-stranded right-handed beta-helix, Pectin lyase-like"/>
    <property type="match status" value="2"/>
</dbReference>
<dbReference type="InterPro" id="IPR001190">
    <property type="entry name" value="SRCR"/>
</dbReference>
<dbReference type="InterPro" id="IPR053243">
    <property type="entry name" value="SJ_maturation_regulator"/>
</dbReference>
<evidence type="ECO:0000256" key="4">
    <source>
        <dbReference type="ARBA" id="ARBA00023180"/>
    </source>
</evidence>
<reference evidence="8" key="1">
    <citation type="submission" date="2021-02" db="EMBL/GenBank/DDBJ databases">
        <authorList>
            <person name="Nowell W R."/>
        </authorList>
    </citation>
    <scope>NUCLEOTIDE SEQUENCE</scope>
</reference>
<protein>
    <recommendedName>
        <fullName evidence="7">SRCR domain-containing protein</fullName>
    </recommendedName>
</protein>
<evidence type="ECO:0000256" key="3">
    <source>
        <dbReference type="ARBA" id="ARBA00023157"/>
    </source>
</evidence>
<sequence>MASLHLVIIFCSFALFQTTILPNLVGDVLLTRLESPYDAPGDAIIPFGSTVTVESGTTVRFPRGSQLIVRGTLLAKGTPDRRIIFTSSTSALYQDQQQIHRTSGANIRFRLVDGSSVQNGLLQMYFKNRWRYVCTEFYRWFDYDATLTCRMMGFRNGSVIPYRINGSEPPWYGLQIDHPACRPFVDEHVLDCPGVSVPPRLGLHICDDKQYVRLQCDGFFDPLTVLNWGGIVFERKFSTNKLTDIPEISDAASPLYNDLNQRPSILNYVDILHAGLRPELTIRSYAERFAALTVFDNLVNPLFDNITVLYSASDGMNFSNVGSSVKLKNSVSAYNRGHGITVTSRYGNVTLDNVHVYDNGGDGVYYAMNNTEWSEREQEESPKRLYKSFCETANTVEFPSYFTYRPPAAGTCCTQAFSSMYNTRLTVHFQSVFLGDYRTRYRIELYNGLFDMMPLLANVTFNRTIESLSSSSNELLVRLCHSCDDVRSLSCWNQSDRIELYVVNDDGRDADMHIWNSRIVNNSLNGVRVVNLRSLIEINQTIINHNQRHGLDIDSGAGALWTYHSKFNSNGEDGIHMIYDGGERRIFYSDISFNHQHGLSVRPDSAPTGFLLSSLTFPTFACRQLTFVNGSSIRSNGFYGLWHRATCHPSLFYVNGSLFERSVYDAIRFDSCQHEWRPQKVIDYQFRSPLVPLNSLLPPPPPPSIIYQAPLNIYPDYPPWIPVALLYANETGNTVMNITWNRFLNNKRVGLRFNPIQNVLGDIANNSFIGHENGALLIVGNQSNWIEDVYLRNV</sequence>
<keyword evidence="4" id="KW-0325">Glycoprotein</keyword>
<keyword evidence="3" id="KW-1015">Disulfide bond</keyword>
<evidence type="ECO:0000256" key="1">
    <source>
        <dbReference type="ARBA" id="ARBA00022729"/>
    </source>
</evidence>
<proteinExistence type="predicted"/>
<accession>A0A813XM40</accession>
<feature type="non-terminal residue" evidence="8">
    <location>
        <position position="794"/>
    </location>
</feature>
<dbReference type="Pfam" id="PF13229">
    <property type="entry name" value="Beta_helix"/>
    <property type="match status" value="1"/>
</dbReference>
<organism evidence="8 9">
    <name type="scientific">Adineta ricciae</name>
    <name type="common">Rotifer</name>
    <dbReference type="NCBI Taxonomy" id="249248"/>
    <lineage>
        <taxon>Eukaryota</taxon>
        <taxon>Metazoa</taxon>
        <taxon>Spiralia</taxon>
        <taxon>Gnathifera</taxon>
        <taxon>Rotifera</taxon>
        <taxon>Eurotatoria</taxon>
        <taxon>Bdelloidea</taxon>
        <taxon>Adinetida</taxon>
        <taxon>Adinetidae</taxon>
        <taxon>Adineta</taxon>
    </lineage>
</organism>
<comment type="caution">
    <text evidence="5">Lacks conserved residue(s) required for the propagation of feature annotation.</text>
</comment>
<dbReference type="SUPFAM" id="SSF51126">
    <property type="entry name" value="Pectin lyase-like"/>
    <property type="match status" value="2"/>
</dbReference>
<evidence type="ECO:0000259" key="7">
    <source>
        <dbReference type="PROSITE" id="PS50287"/>
    </source>
</evidence>
<dbReference type="EMBL" id="CAJNOR010000299">
    <property type="protein sequence ID" value="CAF0872539.1"/>
    <property type="molecule type" value="Genomic_DNA"/>
</dbReference>
<dbReference type="InterPro" id="IPR011050">
    <property type="entry name" value="Pectin_lyase_fold/virulence"/>
</dbReference>
<dbReference type="AlphaFoldDB" id="A0A813XM40"/>
<dbReference type="SUPFAM" id="SSF56487">
    <property type="entry name" value="SRCR-like"/>
    <property type="match status" value="1"/>
</dbReference>
<evidence type="ECO:0000256" key="2">
    <source>
        <dbReference type="ARBA" id="ARBA00022737"/>
    </source>
</evidence>
<feature type="domain" description="SRCR" evidence="7">
    <location>
        <begin position="109"/>
        <end position="217"/>
    </location>
</feature>
<dbReference type="Proteomes" id="UP000663828">
    <property type="component" value="Unassembled WGS sequence"/>
</dbReference>
<keyword evidence="2" id="KW-0677">Repeat</keyword>
<gene>
    <name evidence="8" type="ORF">XAT740_LOCUS6569</name>
</gene>